<dbReference type="Proteomes" id="UP000543579">
    <property type="component" value="Unassembled WGS sequence"/>
</dbReference>
<dbReference type="Pfam" id="PF14023">
    <property type="entry name" value="Bestrophin-like"/>
    <property type="match status" value="1"/>
</dbReference>
<evidence type="ECO:0008006" key="4">
    <source>
        <dbReference type="Google" id="ProtNLM"/>
    </source>
</evidence>
<dbReference type="RefSeq" id="WP_183418013.1">
    <property type="nucleotide sequence ID" value="NZ_JACHXY010000001.1"/>
</dbReference>
<feature type="transmembrane region" description="Helical" evidence="1">
    <location>
        <begin position="51"/>
        <end position="72"/>
    </location>
</feature>
<sequence length="263" mass="28419">MPSFFDLPVWVGLPLFVLAVVGVSSLLVLLLRGWVRRASAGRGEWDRILSYAVGAYGIIYGVTLGLIAAGAYGNFALVNSVVVQESSAVAVLYRDAGFMSEPAASDLKGALIAYTNAVITEDWPLQEQRIAPEATDEYVTGIQRAIAEFQPANDSDVVAKSQAIGAFNTFVTDRRERISLTHLSLPWMLWIVIGVGALLNAVLLALIEVKDLRIHLLMSGLISTFLAILVYSIAGFDHVYSGPIAVTPEHFRDLLTGLFAQAP</sequence>
<gene>
    <name evidence="2" type="ORF">FHS07_000147</name>
</gene>
<feature type="transmembrane region" description="Helical" evidence="1">
    <location>
        <begin position="187"/>
        <end position="207"/>
    </location>
</feature>
<evidence type="ECO:0000313" key="2">
    <source>
        <dbReference type="EMBL" id="MBB3156463.1"/>
    </source>
</evidence>
<accession>A0A7W5CF22</accession>
<keyword evidence="1" id="KW-0812">Transmembrane</keyword>
<dbReference type="InterPro" id="IPR025333">
    <property type="entry name" value="DUF4239"/>
</dbReference>
<keyword evidence="1" id="KW-0472">Membrane</keyword>
<reference evidence="2 3" key="1">
    <citation type="submission" date="2020-08" db="EMBL/GenBank/DDBJ databases">
        <title>Genomic Encyclopedia of Type Strains, Phase III (KMG-III): the genomes of soil and plant-associated and newly described type strains.</title>
        <authorList>
            <person name="Whitman W."/>
        </authorList>
    </citation>
    <scope>NUCLEOTIDE SEQUENCE [LARGE SCALE GENOMIC DNA]</scope>
    <source>
        <strain evidence="2 3">CECT 8356</strain>
    </source>
</reference>
<feature type="transmembrane region" description="Helical" evidence="1">
    <location>
        <begin position="214"/>
        <end position="234"/>
    </location>
</feature>
<evidence type="ECO:0000256" key="1">
    <source>
        <dbReference type="SAM" id="Phobius"/>
    </source>
</evidence>
<feature type="transmembrane region" description="Helical" evidence="1">
    <location>
        <begin position="12"/>
        <end position="31"/>
    </location>
</feature>
<name>A0A7W5CF22_9MICO</name>
<protein>
    <recommendedName>
        <fullName evidence="4">DUF4239 domain-containing protein</fullName>
    </recommendedName>
</protein>
<dbReference type="AlphaFoldDB" id="A0A7W5CF22"/>
<organism evidence="2 3">
    <name type="scientific">Microbacterium proteolyticum</name>
    <dbReference type="NCBI Taxonomy" id="1572644"/>
    <lineage>
        <taxon>Bacteria</taxon>
        <taxon>Bacillati</taxon>
        <taxon>Actinomycetota</taxon>
        <taxon>Actinomycetes</taxon>
        <taxon>Micrococcales</taxon>
        <taxon>Microbacteriaceae</taxon>
        <taxon>Microbacterium</taxon>
    </lineage>
</organism>
<proteinExistence type="predicted"/>
<comment type="caution">
    <text evidence="2">The sequence shown here is derived from an EMBL/GenBank/DDBJ whole genome shotgun (WGS) entry which is preliminary data.</text>
</comment>
<evidence type="ECO:0000313" key="3">
    <source>
        <dbReference type="Proteomes" id="UP000543579"/>
    </source>
</evidence>
<keyword evidence="1" id="KW-1133">Transmembrane helix</keyword>
<dbReference type="EMBL" id="JACHXY010000001">
    <property type="protein sequence ID" value="MBB3156463.1"/>
    <property type="molecule type" value="Genomic_DNA"/>
</dbReference>